<gene>
    <name evidence="1" type="ORF">HPB49_001371</name>
</gene>
<comment type="caution">
    <text evidence="1">The sequence shown here is derived from an EMBL/GenBank/DDBJ whole genome shotgun (WGS) entry which is preliminary data.</text>
</comment>
<organism evidence="1 2">
    <name type="scientific">Dermacentor silvarum</name>
    <name type="common">Tick</name>
    <dbReference type="NCBI Taxonomy" id="543639"/>
    <lineage>
        <taxon>Eukaryota</taxon>
        <taxon>Metazoa</taxon>
        <taxon>Ecdysozoa</taxon>
        <taxon>Arthropoda</taxon>
        <taxon>Chelicerata</taxon>
        <taxon>Arachnida</taxon>
        <taxon>Acari</taxon>
        <taxon>Parasitiformes</taxon>
        <taxon>Ixodida</taxon>
        <taxon>Ixodoidea</taxon>
        <taxon>Ixodidae</taxon>
        <taxon>Rhipicephalinae</taxon>
        <taxon>Dermacentor</taxon>
    </lineage>
</organism>
<reference evidence="1" key="1">
    <citation type="submission" date="2020-05" db="EMBL/GenBank/DDBJ databases">
        <title>Large-scale comparative analyses of tick genomes elucidate their genetic diversity and vector capacities.</title>
        <authorList>
            <person name="Jia N."/>
            <person name="Wang J."/>
            <person name="Shi W."/>
            <person name="Du L."/>
            <person name="Sun Y."/>
            <person name="Zhan W."/>
            <person name="Jiang J."/>
            <person name="Wang Q."/>
            <person name="Zhang B."/>
            <person name="Ji P."/>
            <person name="Sakyi L.B."/>
            <person name="Cui X."/>
            <person name="Yuan T."/>
            <person name="Jiang B."/>
            <person name="Yang W."/>
            <person name="Lam T.T.-Y."/>
            <person name="Chang Q."/>
            <person name="Ding S."/>
            <person name="Wang X."/>
            <person name="Zhu J."/>
            <person name="Ruan X."/>
            <person name="Zhao L."/>
            <person name="Wei J."/>
            <person name="Que T."/>
            <person name="Du C."/>
            <person name="Cheng J."/>
            <person name="Dai P."/>
            <person name="Han X."/>
            <person name="Huang E."/>
            <person name="Gao Y."/>
            <person name="Liu J."/>
            <person name="Shao H."/>
            <person name="Ye R."/>
            <person name="Li L."/>
            <person name="Wei W."/>
            <person name="Wang X."/>
            <person name="Wang C."/>
            <person name="Yang T."/>
            <person name="Huo Q."/>
            <person name="Li W."/>
            <person name="Guo W."/>
            <person name="Chen H."/>
            <person name="Zhou L."/>
            <person name="Ni X."/>
            <person name="Tian J."/>
            <person name="Zhou Y."/>
            <person name="Sheng Y."/>
            <person name="Liu T."/>
            <person name="Pan Y."/>
            <person name="Xia L."/>
            <person name="Li J."/>
            <person name="Zhao F."/>
            <person name="Cao W."/>
        </authorList>
    </citation>
    <scope>NUCLEOTIDE SEQUENCE</scope>
    <source>
        <strain evidence="1">Dsil-2018</strain>
    </source>
</reference>
<name>A0ACB8CUK8_DERSI</name>
<evidence type="ECO:0000313" key="1">
    <source>
        <dbReference type="EMBL" id="KAH7952806.1"/>
    </source>
</evidence>
<accession>A0ACB8CUK8</accession>
<evidence type="ECO:0000313" key="2">
    <source>
        <dbReference type="Proteomes" id="UP000821865"/>
    </source>
</evidence>
<dbReference type="Proteomes" id="UP000821865">
    <property type="component" value="Chromosome 4"/>
</dbReference>
<keyword evidence="2" id="KW-1185">Reference proteome</keyword>
<dbReference type="EMBL" id="CM023473">
    <property type="protein sequence ID" value="KAH7952806.1"/>
    <property type="molecule type" value="Genomic_DNA"/>
</dbReference>
<sequence length="582" mass="64267">MLESLKVDITALQVLLRAPDPTSQLRAAITLSLTLGVHGSTLAQKLGEANHTTATERYLAQLYPEASRLLTSRESAGASPRLEDVLELDRRLGSLLSKGGTELLFPVAVLGSLSDRLSTHGWIRLLNEHLSPHDRLGYQDYVSVDSYDDLRDAIRFLFGGFEGLHEVAYYICLHVLVGALRLDYQRRQQQQVLAASKSAAESVVRTCVQVTQASLQAALERIPGMIAAQMPNSASRSRKSPIIKRVSTADTHNNVPRLHSQSEEIYEGQITPLVENAGNLEPAGSLILPNGLPNLTLPLHLTTLTDMPAVVALQEPGDDATLTNFKVYQRDAQTATCVFQNFTATPVDLYCNTVYSYAMVTLLLLRKQDPSLHILDIYSSPKLPNVTYADIFSKALRVANKEPLVVGDFLDSLLDFLTLLDLFGVYDPYFEVLPCRVKVNVRIPNDNLPFPDRFEQCLRSLWLSKTNETLAPSSAEADGRGAPGTYGAGELLFWTQGARLAFAGLKEALSGFHRDTNWPSYWRRAQKSFFRRFCLLRCSASKPSSRLRCLLPLANMVEFAEAFECPADTAPKGATGSHCSLQ</sequence>
<proteinExistence type="predicted"/>
<protein>
    <submittedName>
        <fullName evidence="1">Uncharacterized protein</fullName>
    </submittedName>
</protein>